<dbReference type="SUPFAM" id="SSF51735">
    <property type="entry name" value="NAD(P)-binding Rossmann-fold domains"/>
    <property type="match status" value="1"/>
</dbReference>
<protein>
    <submittedName>
        <fullName evidence="2">GDP-mannose 4,6-dehydratase</fullName>
    </submittedName>
</protein>
<dbReference type="AlphaFoldDB" id="A0A6M8G2B1"/>
<keyword evidence="3" id="KW-1185">Reference proteome</keyword>
<feature type="domain" description="NAD(P)-binding" evidence="1">
    <location>
        <begin position="6"/>
        <end position="299"/>
    </location>
</feature>
<dbReference type="PANTHER" id="PTHR43000">
    <property type="entry name" value="DTDP-D-GLUCOSE 4,6-DEHYDRATASE-RELATED"/>
    <property type="match status" value="1"/>
</dbReference>
<dbReference type="Gene3D" id="3.90.25.10">
    <property type="entry name" value="UDP-galactose 4-epimerase, domain 1"/>
    <property type="match status" value="1"/>
</dbReference>
<accession>A0A6M8G2B1</accession>
<dbReference type="InterPro" id="IPR016040">
    <property type="entry name" value="NAD(P)-bd_dom"/>
</dbReference>
<evidence type="ECO:0000313" key="3">
    <source>
        <dbReference type="Proteomes" id="UP000501379"/>
    </source>
</evidence>
<sequence length="347" mass="38710">MRKIVITGGAGFAGSHIVDEACQKYPDARVVVLDKMTYAGDVRNISHHVFSNRVQLLVGDVADLDLCRRVVKGACLVIHAAAESHVDNSFGNSLEFTRTNVLGTHALIEACRQERVPKVVHVSTDEVYGEVMSGAAAEDDVLRPTNPYSSSKAAAEMILRGYIQSYHEPIVIIRANNLYGIRQFPEKIIPRFICHLLTGRRLPLHGNGSNRRHYLSTRDFARAVLFVAEQGVVGETYNIGTTEEYTNLEMAELVCKHFGRSVDQLVDFVPDRPFNDARYSISWSKLQGMGWKPQHSLREDLGMLVDWYRDNLERYTELFGTPEVQAITQTLAMLATSGAAAELKVTT</sequence>
<dbReference type="RefSeq" id="WP_173206770.1">
    <property type="nucleotide sequence ID" value="NZ_CP053697.2"/>
</dbReference>
<dbReference type="FunFam" id="3.40.50.720:FF:000304">
    <property type="entry name" value="UDP-glucose 4,6-dehydratase"/>
    <property type="match status" value="1"/>
</dbReference>
<proteinExistence type="predicted"/>
<dbReference type="KEGG" id="pcam:HNE05_08250"/>
<gene>
    <name evidence="2" type="ORF">HNE05_08250</name>
</gene>
<reference evidence="2" key="1">
    <citation type="submission" date="2020-07" db="EMBL/GenBank/DDBJ databases">
        <title>Nitrate ammonifying Pseudomonas campi sp. nov. isolated from German agricultural grassland.</title>
        <authorList>
            <person name="Timsy T."/>
            <person name="Ulrich A."/>
            <person name="Spanner T."/>
            <person name="Foesel B."/>
            <person name="Kolb S."/>
            <person name="Horn M.A."/>
            <person name="Behrendt U."/>
        </authorList>
    </citation>
    <scope>NUCLEOTIDE SEQUENCE</scope>
    <source>
        <strain evidence="2">S1-A32-2</strain>
    </source>
</reference>
<dbReference type="Gene3D" id="3.40.50.720">
    <property type="entry name" value="NAD(P)-binding Rossmann-like Domain"/>
    <property type="match status" value="1"/>
</dbReference>
<organism evidence="2 3">
    <name type="scientific">Aquipseudomonas campi</name>
    <dbReference type="NCBI Taxonomy" id="2731681"/>
    <lineage>
        <taxon>Bacteria</taxon>
        <taxon>Pseudomonadati</taxon>
        <taxon>Pseudomonadota</taxon>
        <taxon>Gammaproteobacteria</taxon>
        <taxon>Pseudomonadales</taxon>
        <taxon>Pseudomonadaceae</taxon>
        <taxon>Aquipseudomonas</taxon>
    </lineage>
</organism>
<dbReference type="Proteomes" id="UP000501379">
    <property type="component" value="Chromosome"/>
</dbReference>
<evidence type="ECO:0000313" key="2">
    <source>
        <dbReference type="EMBL" id="QKE63355.1"/>
    </source>
</evidence>
<dbReference type="InterPro" id="IPR036291">
    <property type="entry name" value="NAD(P)-bd_dom_sf"/>
</dbReference>
<dbReference type="Pfam" id="PF16363">
    <property type="entry name" value="GDP_Man_Dehyd"/>
    <property type="match status" value="1"/>
</dbReference>
<evidence type="ECO:0000259" key="1">
    <source>
        <dbReference type="Pfam" id="PF16363"/>
    </source>
</evidence>
<dbReference type="GO" id="GO:0009225">
    <property type="term" value="P:nucleotide-sugar metabolic process"/>
    <property type="evidence" value="ECO:0007669"/>
    <property type="project" value="UniProtKB-ARBA"/>
</dbReference>
<dbReference type="EMBL" id="CP053697">
    <property type="protein sequence ID" value="QKE63355.1"/>
    <property type="molecule type" value="Genomic_DNA"/>
</dbReference>
<name>A0A6M8G2B1_9GAMM</name>